<protein>
    <submittedName>
        <fullName evidence="2">Uncharacterized protein</fullName>
    </submittedName>
</protein>
<feature type="region of interest" description="Disordered" evidence="1">
    <location>
        <begin position="32"/>
        <end position="64"/>
    </location>
</feature>
<proteinExistence type="predicted"/>
<reference evidence="2" key="1">
    <citation type="submission" date="2021-02" db="EMBL/GenBank/DDBJ databases">
        <authorList>
            <person name="Nowell W R."/>
        </authorList>
    </citation>
    <scope>NUCLEOTIDE SEQUENCE</scope>
</reference>
<dbReference type="EMBL" id="CAJNOE010001324">
    <property type="protein sequence ID" value="CAF1412678.1"/>
    <property type="molecule type" value="Genomic_DNA"/>
</dbReference>
<comment type="caution">
    <text evidence="2">The sequence shown here is derived from an EMBL/GenBank/DDBJ whole genome shotgun (WGS) entry which is preliminary data.</text>
</comment>
<evidence type="ECO:0000313" key="2">
    <source>
        <dbReference type="EMBL" id="CAF1412678.1"/>
    </source>
</evidence>
<feature type="non-terminal residue" evidence="2">
    <location>
        <position position="1"/>
    </location>
</feature>
<name>A0A815LN78_9BILA</name>
<accession>A0A815LN78</accession>
<gene>
    <name evidence="2" type="ORF">IZO911_LOCUS40168</name>
</gene>
<evidence type="ECO:0000313" key="3">
    <source>
        <dbReference type="Proteomes" id="UP000663860"/>
    </source>
</evidence>
<evidence type="ECO:0000256" key="1">
    <source>
        <dbReference type="SAM" id="MobiDB-lite"/>
    </source>
</evidence>
<dbReference type="Proteomes" id="UP000663860">
    <property type="component" value="Unassembled WGS sequence"/>
</dbReference>
<sequence>MNTELETIRERTVQNLQSVEASFKSLTKIIRDQRSPPTPASTSSVLHISRLPTRQSTSPATMDLTEDGLSYNRLRTIDRSELTEDGLSYNRLRTIDRSEVISNIELLFYQSFGTKREITDFQKWDQDPDSGFNKETRTLEPRQLYFAVDLKSATTKFFNQS</sequence>
<organism evidence="2 3">
    <name type="scientific">Adineta steineri</name>
    <dbReference type="NCBI Taxonomy" id="433720"/>
    <lineage>
        <taxon>Eukaryota</taxon>
        <taxon>Metazoa</taxon>
        <taxon>Spiralia</taxon>
        <taxon>Gnathifera</taxon>
        <taxon>Rotifera</taxon>
        <taxon>Eurotatoria</taxon>
        <taxon>Bdelloidea</taxon>
        <taxon>Adinetida</taxon>
        <taxon>Adinetidae</taxon>
        <taxon>Adineta</taxon>
    </lineage>
</organism>
<feature type="compositionally biased region" description="Polar residues" evidence="1">
    <location>
        <begin position="40"/>
        <end position="60"/>
    </location>
</feature>
<dbReference type="AlphaFoldDB" id="A0A815LN78"/>